<dbReference type="Proteomes" id="UP000030108">
    <property type="component" value="Unassembled WGS sequence"/>
</dbReference>
<feature type="region of interest" description="Disordered" evidence="1">
    <location>
        <begin position="1"/>
        <end position="27"/>
    </location>
</feature>
<accession>A0A0A1UIE8</accession>
<sequence length="82" mass="8904">MSSAKPSFLKPISVGSEDVLNKDSGKHPEQIGCLIAKLQGINLDGKGHYCENSNNSDDDMADVESNSSDEETIVYPKKQGKY</sequence>
<dbReference type="AlphaFoldDB" id="A0A0A1UIE8"/>
<evidence type="ECO:0000313" key="2">
    <source>
        <dbReference type="EMBL" id="EUC58834.1"/>
    </source>
</evidence>
<reference evidence="3" key="1">
    <citation type="journal article" date="2014" name="Genome Announc.">
        <title>Draft genome sequence of the plant-pathogenic soil fungus Rhizoctonia solani anastomosis group 3 strain Rhs1AP.</title>
        <authorList>
            <person name="Cubeta M.A."/>
            <person name="Thomas E."/>
            <person name="Dean R.A."/>
            <person name="Jabaji S."/>
            <person name="Neate S.M."/>
            <person name="Tavantzis S."/>
            <person name="Toda T."/>
            <person name="Vilgalys R."/>
            <person name="Bharathan N."/>
            <person name="Fedorova-Abrams N."/>
            <person name="Pakala S.B."/>
            <person name="Pakala S.M."/>
            <person name="Zafar N."/>
            <person name="Joardar V."/>
            <person name="Losada L."/>
            <person name="Nierman W.C."/>
        </authorList>
    </citation>
    <scope>NUCLEOTIDE SEQUENCE [LARGE SCALE GENOMIC DNA]</scope>
    <source>
        <strain evidence="3">AG-3</strain>
    </source>
</reference>
<gene>
    <name evidence="2" type="ORF">RSOL_280610</name>
</gene>
<feature type="non-terminal residue" evidence="2">
    <location>
        <position position="82"/>
    </location>
</feature>
<organism evidence="2 3">
    <name type="scientific">Rhizoctonia solani AG-3 Rhs1AP</name>
    <dbReference type="NCBI Taxonomy" id="1086054"/>
    <lineage>
        <taxon>Eukaryota</taxon>
        <taxon>Fungi</taxon>
        <taxon>Dikarya</taxon>
        <taxon>Basidiomycota</taxon>
        <taxon>Agaricomycotina</taxon>
        <taxon>Agaricomycetes</taxon>
        <taxon>Cantharellales</taxon>
        <taxon>Ceratobasidiaceae</taxon>
        <taxon>Rhizoctonia</taxon>
    </lineage>
</organism>
<evidence type="ECO:0000313" key="3">
    <source>
        <dbReference type="Proteomes" id="UP000030108"/>
    </source>
</evidence>
<name>A0A0A1UIE8_9AGAM</name>
<comment type="caution">
    <text evidence="2">The sequence shown here is derived from an EMBL/GenBank/DDBJ whole genome shotgun (WGS) entry which is preliminary data.</text>
</comment>
<proteinExistence type="predicted"/>
<feature type="region of interest" description="Disordered" evidence="1">
    <location>
        <begin position="46"/>
        <end position="82"/>
    </location>
</feature>
<feature type="compositionally biased region" description="Acidic residues" evidence="1">
    <location>
        <begin position="56"/>
        <end position="72"/>
    </location>
</feature>
<dbReference type="EMBL" id="JATN01000321">
    <property type="protein sequence ID" value="EUC58834.1"/>
    <property type="molecule type" value="Genomic_DNA"/>
</dbReference>
<evidence type="ECO:0000256" key="1">
    <source>
        <dbReference type="SAM" id="MobiDB-lite"/>
    </source>
</evidence>
<protein>
    <submittedName>
        <fullName evidence="2">Uncharacterized protein</fullName>
    </submittedName>
</protein>